<dbReference type="GO" id="GO:0070401">
    <property type="term" value="F:NADP+ binding"/>
    <property type="evidence" value="ECO:0007669"/>
    <property type="project" value="UniProtKB-UniRule"/>
</dbReference>
<feature type="site" description="Important for catalytic activity" evidence="5">
    <location>
        <position position="110"/>
    </location>
</feature>
<feature type="binding site" evidence="5">
    <location>
        <begin position="13"/>
        <end position="19"/>
    </location>
    <ligand>
        <name>NADP(+)</name>
        <dbReference type="ChEBI" id="CHEBI:58349"/>
    </ligand>
</feature>
<feature type="binding site" evidence="5">
    <location>
        <position position="182"/>
    </location>
    <ligand>
        <name>NADP(+)</name>
        <dbReference type="ChEBI" id="CHEBI:58349"/>
    </ligand>
</feature>
<comment type="function">
    <text evidence="5">Catalyzes the two-step NADP-dependent conversion of GDP-4-dehydro-6-deoxy-D-mannose to GDP-fucose, involving an epimerase and a reductase reaction.</text>
</comment>
<evidence type="ECO:0000256" key="1">
    <source>
        <dbReference type="ARBA" id="ARBA00005959"/>
    </source>
</evidence>
<accession>A0A9E2F1D0</accession>
<evidence type="ECO:0000256" key="3">
    <source>
        <dbReference type="ARBA" id="ARBA00023002"/>
    </source>
</evidence>
<dbReference type="AlphaFoldDB" id="A0A9E2F1D0"/>
<feature type="binding site" evidence="5">
    <location>
        <begin position="166"/>
        <end position="169"/>
    </location>
    <ligand>
        <name>NADP(+)</name>
        <dbReference type="ChEBI" id="CHEBI:58349"/>
    </ligand>
</feature>
<dbReference type="PANTHER" id="PTHR43238:SF1">
    <property type="entry name" value="GDP-L-FUCOSE SYNTHASE"/>
    <property type="match status" value="1"/>
</dbReference>
<dbReference type="EMBL" id="QLTW01000074">
    <property type="protein sequence ID" value="MBT9145319.1"/>
    <property type="molecule type" value="Genomic_DNA"/>
</dbReference>
<feature type="binding site" evidence="5">
    <location>
        <position position="190"/>
    </location>
    <ligand>
        <name>substrate</name>
    </ligand>
</feature>
<dbReference type="GO" id="GO:0050577">
    <property type="term" value="F:GDP-L-fucose synthase activity"/>
    <property type="evidence" value="ECO:0007669"/>
    <property type="project" value="UniProtKB-UniRule"/>
</dbReference>
<evidence type="ECO:0000256" key="4">
    <source>
        <dbReference type="ARBA" id="ARBA00023235"/>
    </source>
</evidence>
<dbReference type="InterPro" id="IPR036291">
    <property type="entry name" value="NAD(P)-bd_dom_sf"/>
</dbReference>
<feature type="binding site" evidence="5">
    <location>
        <position position="277"/>
    </location>
    <ligand>
        <name>substrate</name>
    </ligand>
</feature>
<dbReference type="HAMAP" id="MF_00956">
    <property type="entry name" value="GDP_fucose_synth"/>
    <property type="match status" value="1"/>
</dbReference>
<proteinExistence type="inferred from homology"/>
<dbReference type="InterPro" id="IPR028614">
    <property type="entry name" value="GDP_fucose/colitose_synth"/>
</dbReference>
<dbReference type="Pfam" id="PF01370">
    <property type="entry name" value="Epimerase"/>
    <property type="match status" value="1"/>
</dbReference>
<keyword evidence="4 5" id="KW-0413">Isomerase</keyword>
<comment type="similarity">
    <text evidence="1 5">Belongs to the NAD(P)-dependent epimerase/dehydratase family. Fucose synthase subfamily.</text>
</comment>
<dbReference type="Gene3D" id="3.90.25.10">
    <property type="entry name" value="UDP-galactose 4-epimerase, domain 1"/>
    <property type="match status" value="1"/>
</dbReference>
<feature type="active site" description="Proton donor/acceptor" evidence="5">
    <location>
        <position position="139"/>
    </location>
</feature>
<dbReference type="GO" id="GO:0042351">
    <property type="term" value="P:'de novo' GDP-L-fucose biosynthetic process"/>
    <property type="evidence" value="ECO:0007669"/>
    <property type="project" value="UniProtKB-UniRule"/>
</dbReference>
<feature type="binding site" evidence="5">
    <location>
        <position position="217"/>
    </location>
    <ligand>
        <name>substrate</name>
    </ligand>
</feature>
<feature type="site" description="Important for catalytic activity" evidence="5">
    <location>
        <position position="112"/>
    </location>
</feature>
<gene>
    <name evidence="5 7" type="primary">fcl</name>
    <name evidence="7" type="ORF">DDT42_01189</name>
</gene>
<dbReference type="EC" id="1.1.1.271" evidence="5"/>
<evidence type="ECO:0000256" key="2">
    <source>
        <dbReference type="ARBA" id="ARBA00022857"/>
    </source>
</evidence>
<feature type="domain" description="NAD-dependent epimerase/dehydratase" evidence="6">
    <location>
        <begin position="9"/>
        <end position="245"/>
    </location>
</feature>
<dbReference type="Proteomes" id="UP000811545">
    <property type="component" value="Unassembled WGS sequence"/>
</dbReference>
<comment type="caution">
    <text evidence="7">The sequence shown here is derived from an EMBL/GenBank/DDBJ whole genome shotgun (WGS) entry which is preliminary data.</text>
</comment>
<dbReference type="SUPFAM" id="SSF51735">
    <property type="entry name" value="NAD(P)-binding Rossmann-fold domains"/>
    <property type="match status" value="1"/>
</dbReference>
<organism evidence="7 8">
    <name type="scientific">Psychracetigena formicireducens</name>
    <dbReference type="NCBI Taxonomy" id="2986056"/>
    <lineage>
        <taxon>Bacteria</taxon>
        <taxon>Bacillati</taxon>
        <taxon>Candidatus Lithacetigenota</taxon>
        <taxon>Candidatus Psychracetigena</taxon>
    </lineage>
</organism>
<dbReference type="PANTHER" id="PTHR43238">
    <property type="entry name" value="GDP-L-FUCOSE SYNTHASE"/>
    <property type="match status" value="1"/>
</dbReference>
<dbReference type="GO" id="GO:0016853">
    <property type="term" value="F:isomerase activity"/>
    <property type="evidence" value="ECO:0007669"/>
    <property type="project" value="UniProtKB-KW"/>
</dbReference>
<name>A0A9E2F1D0_PSYF1</name>
<feature type="binding site" evidence="5">
    <location>
        <position position="210"/>
    </location>
    <ligand>
        <name>substrate</name>
    </ligand>
</feature>
<comment type="catalytic activity">
    <reaction evidence="5">
        <text>GDP-beta-L-fucose + NADP(+) = GDP-4-dehydro-alpha-D-rhamnose + NADPH + H(+)</text>
        <dbReference type="Rhea" id="RHEA:18885"/>
        <dbReference type="ChEBI" id="CHEBI:15378"/>
        <dbReference type="ChEBI" id="CHEBI:57273"/>
        <dbReference type="ChEBI" id="CHEBI:57783"/>
        <dbReference type="ChEBI" id="CHEBI:57964"/>
        <dbReference type="ChEBI" id="CHEBI:58349"/>
        <dbReference type="EC" id="1.1.1.271"/>
    </reaction>
</comment>
<dbReference type="InterPro" id="IPR001509">
    <property type="entry name" value="Epimerase_deHydtase"/>
</dbReference>
<evidence type="ECO:0000313" key="8">
    <source>
        <dbReference type="Proteomes" id="UP000811545"/>
    </source>
</evidence>
<dbReference type="Gene3D" id="3.40.50.720">
    <property type="entry name" value="NAD(P)-binding Rossmann-like Domain"/>
    <property type="match status" value="1"/>
</dbReference>
<comment type="pathway">
    <text evidence="5">Nucleotide-sugar biosynthesis; GDP-L-fucose biosynthesis via de novo pathway; GDP-L-fucose from GDP-alpha-D-mannose: step 2/2.</text>
</comment>
<keyword evidence="2 5" id="KW-0521">NADP</keyword>
<reference evidence="7 8" key="1">
    <citation type="journal article" date="2021" name="bioRxiv">
        <title>Unique metabolic strategies in Hadean analogues reveal hints for primordial physiology.</title>
        <authorList>
            <person name="Nobu M.K."/>
            <person name="Nakai R."/>
            <person name="Tamazawa S."/>
            <person name="Mori H."/>
            <person name="Toyoda A."/>
            <person name="Ijiri A."/>
            <person name="Suzuki S."/>
            <person name="Kurokawa K."/>
            <person name="Kamagata Y."/>
            <person name="Tamaki H."/>
        </authorList>
    </citation>
    <scope>NUCLEOTIDE SEQUENCE [LARGE SCALE GENOMIC DNA]</scope>
    <source>
        <strain evidence="7">BS525</strain>
    </source>
</reference>
<evidence type="ECO:0000256" key="5">
    <source>
        <dbReference type="HAMAP-Rule" id="MF_00956"/>
    </source>
</evidence>
<evidence type="ECO:0000259" key="6">
    <source>
        <dbReference type="Pfam" id="PF01370"/>
    </source>
</evidence>
<protein>
    <recommendedName>
        <fullName evidence="5">GDP-L-fucose synthase</fullName>
        <ecNumber evidence="5">1.1.1.271</ecNumber>
    </recommendedName>
    <alternativeName>
        <fullName evidence="5">GDP-4-keto-6-deoxy-D-mannose-3,5-epimerase-4-reductase</fullName>
    </alternativeName>
</protein>
<comment type="caution">
    <text evidence="5">Lacks conserved residue(s) required for the propagation of feature annotation.</text>
</comment>
<feature type="binding site" evidence="5">
    <location>
        <position position="143"/>
    </location>
    <ligand>
        <name>NADP(+)</name>
        <dbReference type="ChEBI" id="CHEBI:58349"/>
    </ligand>
</feature>
<keyword evidence="5" id="KW-0511">Multifunctional enzyme</keyword>
<sequence>MSFFNNKRVLVTGGAGFLGSHLVEKLKKRGCENIFVPRSKDYNLVEMEAIKRLYKDSNTDIVIHLAAKVGGIGANRQNPGKFFYDNLMMGVQLTEEARIRGISKFVTVGTICSYPKFTPVPFKEEDLWKGYPEETNAPYGLAKKMLLVQSQAYRDQYGFNSIFLLPVNLYGPGDNFDPDSSHVIPALIKKCIDATNYEPGAMSHSPITVWGTGKPTREFIYVEDAAEGILLAAEHYNKPDPVNIGAGFEISIKDLVKLIAKLTGFKGEIVWDTTKPDGQPRRMLDTSKAEKEFGFKASTSLEFGLKETIEWYLRHRHRKR</sequence>
<keyword evidence="3 5" id="KW-0560">Oxidoreductase</keyword>
<dbReference type="CDD" id="cd05239">
    <property type="entry name" value="GDP_FS_SDR_e"/>
    <property type="match status" value="1"/>
</dbReference>
<evidence type="ECO:0000313" key="7">
    <source>
        <dbReference type="EMBL" id="MBT9145319.1"/>
    </source>
</evidence>